<feature type="domain" description="DNA/RNA non-specific endonuclease/pyrophosphatase/phosphodiesterase" evidence="3">
    <location>
        <begin position="58"/>
        <end position="263"/>
    </location>
</feature>
<dbReference type="InterPro" id="IPR044929">
    <property type="entry name" value="DNA/RNA_non-sp_Endonuclease_sf"/>
</dbReference>
<evidence type="ECO:0000313" key="4">
    <source>
        <dbReference type="EMBL" id="KAG9262283.1"/>
    </source>
</evidence>
<organism evidence="4 5">
    <name type="scientific">Astyanax mexicanus</name>
    <name type="common">Blind cave fish</name>
    <name type="synonym">Astyanax fasciatus mexicanus</name>
    <dbReference type="NCBI Taxonomy" id="7994"/>
    <lineage>
        <taxon>Eukaryota</taxon>
        <taxon>Metazoa</taxon>
        <taxon>Chordata</taxon>
        <taxon>Craniata</taxon>
        <taxon>Vertebrata</taxon>
        <taxon>Euteleostomi</taxon>
        <taxon>Actinopterygii</taxon>
        <taxon>Neopterygii</taxon>
        <taxon>Teleostei</taxon>
        <taxon>Ostariophysi</taxon>
        <taxon>Characiformes</taxon>
        <taxon>Characoidei</taxon>
        <taxon>Acestrorhamphidae</taxon>
        <taxon>Acestrorhamphinae</taxon>
        <taxon>Astyanax</taxon>
    </lineage>
</organism>
<feature type="domain" description="ENPP1-3/EXOG-like endonuclease/phosphodiesterase" evidence="2">
    <location>
        <begin position="59"/>
        <end position="263"/>
    </location>
</feature>
<dbReference type="PANTHER" id="PTHR21472">
    <property type="entry name" value="ENDONUCLEASE DOMAIN-CONTAINING 1 PROTEIN ENDOD1"/>
    <property type="match status" value="1"/>
</dbReference>
<dbReference type="InterPro" id="IPR001604">
    <property type="entry name" value="Endo_G_ENPP1-like_dom"/>
</dbReference>
<feature type="chain" id="PRO_5035728397" evidence="1">
    <location>
        <begin position="17"/>
        <end position="267"/>
    </location>
</feature>
<dbReference type="Proteomes" id="UP000752171">
    <property type="component" value="Unassembled WGS sequence"/>
</dbReference>
<sequence length="267" mass="30255">MIVCAVLLLALSGCFGEVVDDFTHTCPDFFADPKRVRSPPTVFAGNRYQQICQVRQGNLHEYATLYDTANKIPVYSAYRFDGLMNCRRNESWFIEPQLENRMASPRMESENRSINYQNQAVNAVYENSGFHRGHLAPVYHARTQSCSDATFTLTNAAPQNSRFNQGQWRVTEKKVATILTQNCSGNSAYIVTGVVPDNNRHIGNRVSIPSHFWTAYCCLNNNRRVISSSGFLGENTNDRVQEIPVRVLDENLTALYHQKFQVFGGHC</sequence>
<dbReference type="GO" id="GO:0016787">
    <property type="term" value="F:hydrolase activity"/>
    <property type="evidence" value="ECO:0007669"/>
    <property type="project" value="InterPro"/>
</dbReference>
<dbReference type="InterPro" id="IPR020821">
    <property type="entry name" value="ENPP1-3/EXOG-like_nuc-like"/>
</dbReference>
<gene>
    <name evidence="4" type="primary">ENDOD1</name>
    <name evidence="4" type="ORF">AMEX_G24042</name>
</gene>
<keyword evidence="1" id="KW-0732">Signal</keyword>
<dbReference type="SMART" id="SM00477">
    <property type="entry name" value="NUC"/>
    <property type="match status" value="1"/>
</dbReference>
<comment type="caution">
    <text evidence="4">The sequence shown here is derived from an EMBL/GenBank/DDBJ whole genome shotgun (WGS) entry which is preliminary data.</text>
</comment>
<dbReference type="SMART" id="SM00892">
    <property type="entry name" value="Endonuclease_NS"/>
    <property type="match status" value="1"/>
</dbReference>
<feature type="signal peptide" evidence="1">
    <location>
        <begin position="1"/>
        <end position="16"/>
    </location>
</feature>
<dbReference type="InterPro" id="IPR039015">
    <property type="entry name" value="ENDOD1"/>
</dbReference>
<evidence type="ECO:0000259" key="2">
    <source>
        <dbReference type="SMART" id="SM00477"/>
    </source>
</evidence>
<evidence type="ECO:0000256" key="1">
    <source>
        <dbReference type="SAM" id="SignalP"/>
    </source>
</evidence>
<reference evidence="4 5" key="1">
    <citation type="submission" date="2021-07" db="EMBL/GenBank/DDBJ databases">
        <authorList>
            <person name="Imarazene B."/>
            <person name="Zahm M."/>
            <person name="Klopp C."/>
            <person name="Cabau C."/>
            <person name="Beille S."/>
            <person name="Jouanno E."/>
            <person name="Castinel A."/>
            <person name="Lluch J."/>
            <person name="Gil L."/>
            <person name="Kuchtly C."/>
            <person name="Lopez Roques C."/>
            <person name="Donnadieu C."/>
            <person name="Parrinello H."/>
            <person name="Journot L."/>
            <person name="Du K."/>
            <person name="Schartl M."/>
            <person name="Retaux S."/>
            <person name="Guiguen Y."/>
        </authorList>
    </citation>
    <scope>NUCLEOTIDE SEQUENCE [LARGE SCALE GENOMIC DNA]</scope>
    <source>
        <strain evidence="4">Pach_M1</strain>
        <tissue evidence="4">Testis</tissue>
    </source>
</reference>
<protein>
    <submittedName>
        <fullName evidence="4">Endonuclease domain-containing 1 protein-like</fullName>
    </submittedName>
</protein>
<keyword evidence="4" id="KW-0378">Hydrolase</keyword>
<dbReference type="InterPro" id="IPR044925">
    <property type="entry name" value="His-Me_finger_sf"/>
</dbReference>
<dbReference type="PANTHER" id="PTHR21472:SF30">
    <property type="entry name" value="ENDONUCLEASE DOMAIN-CONTAINING 1 PROTEIN-RELATED"/>
    <property type="match status" value="1"/>
</dbReference>
<keyword evidence="4" id="KW-0255">Endonuclease</keyword>
<dbReference type="Gene3D" id="3.40.570.10">
    <property type="entry name" value="Extracellular Endonuclease, subunit A"/>
    <property type="match status" value="1"/>
</dbReference>
<name>A0A8T2KSH3_ASTMX</name>
<dbReference type="GO" id="GO:0046872">
    <property type="term" value="F:metal ion binding"/>
    <property type="evidence" value="ECO:0007669"/>
    <property type="project" value="InterPro"/>
</dbReference>
<keyword evidence="4" id="KW-0540">Nuclease</keyword>
<evidence type="ECO:0000313" key="5">
    <source>
        <dbReference type="Proteomes" id="UP000752171"/>
    </source>
</evidence>
<proteinExistence type="predicted"/>
<dbReference type="AlphaFoldDB" id="A0A8T2KSH3"/>
<accession>A0A8T2KSH3</accession>
<evidence type="ECO:0000259" key="3">
    <source>
        <dbReference type="SMART" id="SM00892"/>
    </source>
</evidence>
<dbReference type="SUPFAM" id="SSF54060">
    <property type="entry name" value="His-Me finger endonucleases"/>
    <property type="match status" value="1"/>
</dbReference>
<dbReference type="Pfam" id="PF01223">
    <property type="entry name" value="Endonuclease_NS"/>
    <property type="match status" value="1"/>
</dbReference>
<dbReference type="GO" id="GO:0004519">
    <property type="term" value="F:endonuclease activity"/>
    <property type="evidence" value="ECO:0007669"/>
    <property type="project" value="UniProtKB-KW"/>
</dbReference>
<dbReference type="EMBL" id="JAICCE010000021">
    <property type="protein sequence ID" value="KAG9262283.1"/>
    <property type="molecule type" value="Genomic_DNA"/>
</dbReference>
<dbReference type="GO" id="GO:0003676">
    <property type="term" value="F:nucleic acid binding"/>
    <property type="evidence" value="ECO:0007669"/>
    <property type="project" value="InterPro"/>
</dbReference>